<proteinExistence type="predicted"/>
<sequence>MTMGKSVGIYGFSPITLFRVAEARVDELWTMNHAYTAEGVPRDEDGRLKCDRLFELHHEAWFRRGSIPEHEKYWEWLRAGHGCQVVMQAVHPAVPNSVEYPFDAVVEDVFGHLWRQIGKGVVREKYFTSSFSYMCALAIHEGFERIEPYGIEMVTGTEYGQQKASAELMIGIALGRGIDVVLPAESTLCLARLYGYDGVPAIQPREIERYCQFYDRKVPELLAEYEAARDAYNEDPQDLEAYEEYRRRGAAWGTYGGAQELAGRFQGWIEDYLSRQNIEQFSIIYGRHLENAKADLNRLQGEYDGLWKVEGERQEAGGREQGAVERMEKFRAMLNAAATMYSNSGALQFVKKLLKECDMQVVSPELEVDIKMRRRTTDG</sequence>
<dbReference type="EMBL" id="MT141569">
    <property type="protein sequence ID" value="QJA67316.1"/>
    <property type="molecule type" value="Genomic_DNA"/>
</dbReference>
<gene>
    <name evidence="1" type="ORF">MM415B00245_0022</name>
</gene>
<evidence type="ECO:0000313" key="1">
    <source>
        <dbReference type="EMBL" id="QJA67316.1"/>
    </source>
</evidence>
<name>A0A6M3JBW2_9ZZZZ</name>
<reference evidence="1" key="1">
    <citation type="submission" date="2020-03" db="EMBL/GenBank/DDBJ databases">
        <title>The deep terrestrial virosphere.</title>
        <authorList>
            <person name="Holmfeldt K."/>
            <person name="Nilsson E."/>
            <person name="Simone D."/>
            <person name="Lopez-Fernandez M."/>
            <person name="Wu X."/>
            <person name="de Brujin I."/>
            <person name="Lundin D."/>
            <person name="Andersson A."/>
            <person name="Bertilsson S."/>
            <person name="Dopson M."/>
        </authorList>
    </citation>
    <scope>NUCLEOTIDE SEQUENCE</scope>
    <source>
        <strain evidence="1">MM415B00245</strain>
    </source>
</reference>
<organism evidence="1">
    <name type="scientific">viral metagenome</name>
    <dbReference type="NCBI Taxonomy" id="1070528"/>
    <lineage>
        <taxon>unclassified sequences</taxon>
        <taxon>metagenomes</taxon>
        <taxon>organismal metagenomes</taxon>
    </lineage>
</organism>
<accession>A0A6M3JBW2</accession>
<protein>
    <submittedName>
        <fullName evidence="1">Uncharacterized protein</fullName>
    </submittedName>
</protein>
<dbReference type="AlphaFoldDB" id="A0A6M3JBW2"/>